<dbReference type="EMBL" id="JAJVDC020000059">
    <property type="protein sequence ID" value="KAL1628684.1"/>
    <property type="molecule type" value="Genomic_DNA"/>
</dbReference>
<dbReference type="Proteomes" id="UP001521116">
    <property type="component" value="Unassembled WGS sequence"/>
</dbReference>
<dbReference type="PROSITE" id="PS50056">
    <property type="entry name" value="TYR_PHOSPHATASE_2"/>
    <property type="match status" value="1"/>
</dbReference>
<feature type="domain" description="Tyrosine specific protein phosphatases" evidence="3">
    <location>
        <begin position="170"/>
        <end position="230"/>
    </location>
</feature>
<evidence type="ECO:0000313" key="5">
    <source>
        <dbReference type="Proteomes" id="UP001521116"/>
    </source>
</evidence>
<dbReference type="InterPro" id="IPR029021">
    <property type="entry name" value="Prot-tyrosine_phosphatase-like"/>
</dbReference>
<gene>
    <name evidence="4" type="ORF">SLS56_005676</name>
</gene>
<evidence type="ECO:0000259" key="3">
    <source>
        <dbReference type="PROSITE" id="PS50056"/>
    </source>
</evidence>
<dbReference type="Pfam" id="PF00782">
    <property type="entry name" value="DSPc"/>
    <property type="match status" value="1"/>
</dbReference>
<evidence type="ECO:0000313" key="4">
    <source>
        <dbReference type="EMBL" id="KAL1628684.1"/>
    </source>
</evidence>
<feature type="region of interest" description="Disordered" evidence="2">
    <location>
        <begin position="261"/>
        <end position="281"/>
    </location>
</feature>
<dbReference type="InterPro" id="IPR000340">
    <property type="entry name" value="Dual-sp_phosphatase_cat-dom"/>
</dbReference>
<dbReference type="Gene3D" id="3.90.190.10">
    <property type="entry name" value="Protein tyrosine phosphatase superfamily"/>
    <property type="match status" value="1"/>
</dbReference>
<dbReference type="SMART" id="SM00195">
    <property type="entry name" value="DSPc"/>
    <property type="match status" value="1"/>
</dbReference>
<dbReference type="InterPro" id="IPR020422">
    <property type="entry name" value="TYR_PHOSPHATASE_DUAL_dom"/>
</dbReference>
<accession>A0ABR3SSU7</accession>
<name>A0ABR3SSU7_9PEZI</name>
<feature type="compositionally biased region" description="Low complexity" evidence="2">
    <location>
        <begin position="266"/>
        <end position="275"/>
    </location>
</feature>
<proteinExistence type="inferred from homology"/>
<sequence length="312" mass="34621">MMTTTEEVALSDTSRSFRRASNNEYAFRVPTPPRIIIPPPAVNSQESANGLRVTSVSTIDGRGPDLAFLASINGGELITQNAGLEWTYEKRRDAQMVTPYLYLGPHSAAKNRDFLNKTNITMLLAVKQAGMPVNAAARIANEMGIAFHTVDIRTPQDLISSFPRASDLINDHLSTVNNRAQAGECDLQHGKVLIFCESGNEKSAAVVVAWIMEMLNLDFLRAMQFVQGQRFCVNFDDHLKTVLQSYGDILSARRLVALDGARRPSQHSQPAQSSSKRSLDTTYDEDMELDTIMDADILRFEGRTHVPFESID</sequence>
<dbReference type="CDD" id="cd14498">
    <property type="entry name" value="DSP"/>
    <property type="match status" value="1"/>
</dbReference>
<evidence type="ECO:0000256" key="2">
    <source>
        <dbReference type="SAM" id="MobiDB-lite"/>
    </source>
</evidence>
<evidence type="ECO:0000256" key="1">
    <source>
        <dbReference type="ARBA" id="ARBA00009649"/>
    </source>
</evidence>
<comment type="caution">
    <text evidence="4">The sequence shown here is derived from an EMBL/GenBank/DDBJ whole genome shotgun (WGS) entry which is preliminary data.</text>
</comment>
<organism evidence="4 5">
    <name type="scientific">Neofusicoccum ribis</name>
    <dbReference type="NCBI Taxonomy" id="45134"/>
    <lineage>
        <taxon>Eukaryota</taxon>
        <taxon>Fungi</taxon>
        <taxon>Dikarya</taxon>
        <taxon>Ascomycota</taxon>
        <taxon>Pezizomycotina</taxon>
        <taxon>Dothideomycetes</taxon>
        <taxon>Dothideomycetes incertae sedis</taxon>
        <taxon>Botryosphaeriales</taxon>
        <taxon>Botryosphaeriaceae</taxon>
        <taxon>Neofusicoccum</taxon>
    </lineage>
</organism>
<comment type="similarity">
    <text evidence="1">Belongs to the protein-tyrosine phosphatase family. Non-receptor class subfamily.</text>
</comment>
<dbReference type="InterPro" id="IPR000387">
    <property type="entry name" value="Tyr_Pase_dom"/>
</dbReference>
<dbReference type="SUPFAM" id="SSF52799">
    <property type="entry name" value="(Phosphotyrosine protein) phosphatases II"/>
    <property type="match status" value="1"/>
</dbReference>
<dbReference type="InterPro" id="IPR052449">
    <property type="entry name" value="STYX-Interacting_Phosphatase"/>
</dbReference>
<protein>
    <recommendedName>
        <fullName evidence="3">Tyrosine specific protein phosphatases domain-containing protein</fullName>
    </recommendedName>
</protein>
<dbReference type="PANTHER" id="PTHR46588">
    <property type="entry name" value="SERINE/THREONINE/TYROSINE-INTERACTING PROTEIN"/>
    <property type="match status" value="1"/>
</dbReference>
<reference evidence="4 5" key="1">
    <citation type="submission" date="2024-02" db="EMBL/GenBank/DDBJ databases">
        <title>De novo assembly and annotation of 12 fungi associated with fruit tree decline syndrome in Ontario, Canada.</title>
        <authorList>
            <person name="Sulman M."/>
            <person name="Ellouze W."/>
            <person name="Ilyukhin E."/>
        </authorList>
    </citation>
    <scope>NUCLEOTIDE SEQUENCE [LARGE SCALE GENOMIC DNA]</scope>
    <source>
        <strain evidence="4 5">M1-105</strain>
    </source>
</reference>
<keyword evidence="5" id="KW-1185">Reference proteome</keyword>
<dbReference type="PANTHER" id="PTHR46588:SF1">
    <property type="entry name" value="SERINE_THREONINE_TYROSINE-INTERACTING PROTEIN"/>
    <property type="match status" value="1"/>
</dbReference>